<evidence type="ECO:0000256" key="5">
    <source>
        <dbReference type="ARBA" id="ARBA00022842"/>
    </source>
</evidence>
<dbReference type="Gene3D" id="3.30.70.260">
    <property type="match status" value="1"/>
</dbReference>
<evidence type="ECO:0000259" key="8">
    <source>
        <dbReference type="PROSITE" id="PS51671"/>
    </source>
</evidence>
<dbReference type="EC" id="2.7.7.59" evidence="7"/>
<dbReference type="Proteomes" id="UP000242205">
    <property type="component" value="Chromosome"/>
</dbReference>
<keyword evidence="4 7" id="KW-0378">Hydrolase</keyword>
<comment type="cofactor">
    <cofactor evidence="7">
        <name>Mg(2+)</name>
        <dbReference type="ChEBI" id="CHEBI:18420"/>
    </cofactor>
</comment>
<dbReference type="CDD" id="cd05401">
    <property type="entry name" value="NT_GlnE_GlnD_like"/>
    <property type="match status" value="1"/>
</dbReference>
<dbReference type="SUPFAM" id="SSF81593">
    <property type="entry name" value="Nucleotidyltransferase substrate binding subunit/domain"/>
    <property type="match status" value="1"/>
</dbReference>
<dbReference type="InterPro" id="IPR006674">
    <property type="entry name" value="HD_domain"/>
</dbReference>
<dbReference type="InterPro" id="IPR013546">
    <property type="entry name" value="PII_UdlTrfase/GS_AdlTrfase"/>
</dbReference>
<comment type="activity regulation">
    <text evidence="7">Uridylyltransferase (UTase) activity is inhibited by glutamine, while glutamine activates uridylyl-removing (UR) activity.</text>
</comment>
<dbReference type="AlphaFoldDB" id="A0A2I6S6B0"/>
<name>A0A2I6S6B0_9RHOO</name>
<dbReference type="SUPFAM" id="SSF109604">
    <property type="entry name" value="HD-domain/PDEase-like"/>
    <property type="match status" value="1"/>
</dbReference>
<comment type="function">
    <text evidence="7">Modifies, by uridylylation and deuridylylation, the PII regulatory proteins (GlnB and homologs), in response to the nitrogen status of the cell that GlnD senses through the glutamine level. Under low glutamine levels, catalyzes the conversion of the PII proteins and UTP to PII-UMP and PPi, while under higher glutamine levels, GlnD hydrolyzes PII-UMP to PII and UMP (deuridylylation). Thus, controls uridylylation state and activity of the PII proteins, and plays an important role in the regulation of nitrogen metabolism.</text>
</comment>
<dbReference type="OrthoDB" id="9758038at2"/>
<dbReference type="Pfam" id="PF01909">
    <property type="entry name" value="NTP_transf_2"/>
    <property type="match status" value="1"/>
</dbReference>
<dbReference type="KEGG" id="atw:C0099_07430"/>
<dbReference type="PANTHER" id="PTHR47320:SF1">
    <property type="entry name" value="BIFUNCTIONAL URIDYLYLTRANSFERASE_URIDYLYL-REMOVING ENZYME"/>
    <property type="match status" value="1"/>
</dbReference>
<comment type="domain">
    <text evidence="7">Has four distinct domains: an N-terminal nucleotidyltransferase (NT) domain responsible for UTase activity, a central HD domain that encodes UR activity, and two C-terminal ACT domains that seem to have a role in glutamine sensing.</text>
</comment>
<dbReference type="RefSeq" id="WP_102246845.1">
    <property type="nucleotide sequence ID" value="NZ_CP025682.1"/>
</dbReference>
<sequence>MLDTALAREPRQCALAAIREHLERGCRVLRDDFEAGSSSAALLRGRAQRVDEAVVALCELTELPLEASIVAVGGYGRGELFPHSDVDLMVLLEARPTGELEERISDFVGALWDIGLEIGMSVRTIDECVETAQDDITIQTNLLEARLLRGDVALFERMRERYQAGLDARAFFKAKSLEQQQRHARFNDTPYALEPNCKESPGGLRDLQMLGWIARASDLAIDWRDLARKRLITGAEARELRNIQRFLQHVRIRLHYLAGRAEDRLLFDYQESLAKALGFEATAAKRASEVMMQRYYVTAKKVTQINTLLLQNFANVLFPEQRGEARPINDRFQAVSDLLDVVDDEVFERYPPALLEAFLLMQQNPELKGMTARTLRLLWSSRRLINARFRADPVNRSLFLEILQQPRGIVHELRRMNQYGILGRYLPAWHRIVCQMQHDLFHVYTVDQHILMVVRNVRQFTMGKHAHEYPLMTRLMLGFERHWLLYIAALFHDIAKGRGGDHSKLGMADARQFCQRHGLSDEDTDLIVWLVEQHLTMSQVAQKQDTSDPEVVRRFADTVGSERRLIALYLLTHADIRGTSPKVWNGWRGKLLEDLFFATQRLLRGATPQQALGLDQRQDEARSLLRYYGLRPGIEEALWSRLEAVYFMRNSAEDIAWHTRLLYHRPDSAEPVVKARVSSEYQGVQVMVFTHDRKDLFAHLTGLFGRLGFSILEAKVQTTRHGYALDSFVLQDPVGDGGNYRDVITLIEHEIEARLKSDGPPDGPGSGRLSRHVKYFPVTPGVSIRPDDAGRHHILSITAADRPGVLFAIAEILARNAITVHTAKVTTLGERIEDTFLLSGAALADERKTVRLQRELEDALQI</sequence>
<evidence type="ECO:0000256" key="6">
    <source>
        <dbReference type="ARBA" id="ARBA00023268"/>
    </source>
</evidence>
<evidence type="ECO:0000256" key="7">
    <source>
        <dbReference type="HAMAP-Rule" id="MF_00277"/>
    </source>
</evidence>
<dbReference type="Pfam" id="PF01842">
    <property type="entry name" value="ACT"/>
    <property type="match status" value="1"/>
</dbReference>
<evidence type="ECO:0000313" key="11">
    <source>
        <dbReference type="Proteomes" id="UP000242205"/>
    </source>
</evidence>
<evidence type="ECO:0000256" key="1">
    <source>
        <dbReference type="ARBA" id="ARBA00022679"/>
    </source>
</evidence>
<dbReference type="Pfam" id="PF08335">
    <property type="entry name" value="GlnD_UR_UTase"/>
    <property type="match status" value="1"/>
</dbReference>
<feature type="domain" description="ACT" evidence="8">
    <location>
        <begin position="685"/>
        <end position="766"/>
    </location>
</feature>
<comment type="similarity">
    <text evidence="7">Belongs to the GlnD family.</text>
</comment>
<dbReference type="GO" id="GO:0006808">
    <property type="term" value="P:regulation of nitrogen utilization"/>
    <property type="evidence" value="ECO:0007669"/>
    <property type="project" value="UniProtKB-UniRule"/>
</dbReference>
<dbReference type="PANTHER" id="PTHR47320">
    <property type="entry name" value="BIFUNCTIONAL URIDYLYLTRANSFERASE/URIDYLYL-REMOVING ENZYME"/>
    <property type="match status" value="1"/>
</dbReference>
<evidence type="ECO:0000256" key="2">
    <source>
        <dbReference type="ARBA" id="ARBA00022695"/>
    </source>
</evidence>
<organism evidence="10 11">
    <name type="scientific">Pseudazoarcus pumilus</name>
    <dbReference type="NCBI Taxonomy" id="2067960"/>
    <lineage>
        <taxon>Bacteria</taxon>
        <taxon>Pseudomonadati</taxon>
        <taxon>Pseudomonadota</taxon>
        <taxon>Betaproteobacteria</taxon>
        <taxon>Rhodocyclales</taxon>
        <taxon>Zoogloeaceae</taxon>
        <taxon>Pseudazoarcus</taxon>
    </lineage>
</organism>
<dbReference type="SMART" id="SM00471">
    <property type="entry name" value="HDc"/>
    <property type="match status" value="1"/>
</dbReference>
<dbReference type="InterPro" id="IPR045865">
    <property type="entry name" value="ACT-like_dom_sf"/>
</dbReference>
<dbReference type="NCBIfam" id="NF002837">
    <property type="entry name" value="PRK03059.1"/>
    <property type="match status" value="1"/>
</dbReference>
<protein>
    <recommendedName>
        <fullName evidence="7">Bifunctional uridylyltransferase/uridylyl-removing enzyme</fullName>
        <shortName evidence="7">UTase/UR</shortName>
    </recommendedName>
    <alternativeName>
        <fullName evidence="7">Bifunctional [protein-PII] modification enzyme</fullName>
    </alternativeName>
    <alternativeName>
        <fullName evidence="7">Bifunctional nitrogen sensor protein</fullName>
    </alternativeName>
    <domain>
        <recommendedName>
            <fullName evidence="7">[Protein-PII] uridylyltransferase</fullName>
            <shortName evidence="7">PII uridylyltransferase</shortName>
            <shortName evidence="7">UTase</shortName>
            <ecNumber evidence="7">2.7.7.59</ecNumber>
        </recommendedName>
    </domain>
    <domain>
        <recommendedName>
            <fullName evidence="7">[Protein-PII]-UMP uridylyl-removing enzyme</fullName>
            <shortName evidence="7">UR</shortName>
            <ecNumber evidence="7">3.1.4.-</ecNumber>
        </recommendedName>
    </domain>
</protein>
<dbReference type="NCBIfam" id="TIGR01693">
    <property type="entry name" value="UTase_glnD"/>
    <property type="match status" value="1"/>
</dbReference>
<keyword evidence="2 7" id="KW-0548">Nucleotidyltransferase</keyword>
<comment type="catalytic activity">
    <reaction evidence="7">
        <text>[protein-PII]-uridylyl-L-tyrosine + H2O = [protein-PII]-L-tyrosine + UMP + H(+)</text>
        <dbReference type="Rhea" id="RHEA:48600"/>
        <dbReference type="Rhea" id="RHEA-COMP:12147"/>
        <dbReference type="Rhea" id="RHEA-COMP:12148"/>
        <dbReference type="ChEBI" id="CHEBI:15377"/>
        <dbReference type="ChEBI" id="CHEBI:15378"/>
        <dbReference type="ChEBI" id="CHEBI:46858"/>
        <dbReference type="ChEBI" id="CHEBI:57865"/>
        <dbReference type="ChEBI" id="CHEBI:90602"/>
    </reaction>
</comment>
<keyword evidence="3" id="KW-0677">Repeat</keyword>
<dbReference type="CDD" id="cd00077">
    <property type="entry name" value="HDc"/>
    <property type="match status" value="1"/>
</dbReference>
<evidence type="ECO:0000256" key="4">
    <source>
        <dbReference type="ARBA" id="ARBA00022801"/>
    </source>
</evidence>
<dbReference type="HAMAP" id="MF_00277">
    <property type="entry name" value="PII_uridylyl_transf"/>
    <property type="match status" value="1"/>
</dbReference>
<dbReference type="InterPro" id="IPR002934">
    <property type="entry name" value="Polymerase_NTP_transf_dom"/>
</dbReference>
<proteinExistence type="inferred from homology"/>
<feature type="region of interest" description="Uridylyltransferase" evidence="7">
    <location>
        <begin position="1"/>
        <end position="327"/>
    </location>
</feature>
<keyword evidence="5 7" id="KW-0460">Magnesium</keyword>
<dbReference type="PROSITE" id="PS51671">
    <property type="entry name" value="ACT"/>
    <property type="match status" value="2"/>
</dbReference>
<dbReference type="InterPro" id="IPR010043">
    <property type="entry name" value="UTase/UR"/>
</dbReference>
<dbReference type="InterPro" id="IPR003607">
    <property type="entry name" value="HD/PDEase_dom"/>
</dbReference>
<dbReference type="CDD" id="cd04899">
    <property type="entry name" value="ACT_ACR-UUR-like_2"/>
    <property type="match status" value="1"/>
</dbReference>
<evidence type="ECO:0000259" key="9">
    <source>
        <dbReference type="PROSITE" id="PS51831"/>
    </source>
</evidence>
<dbReference type="InterPro" id="IPR002912">
    <property type="entry name" value="ACT_dom"/>
</dbReference>
<dbReference type="Pfam" id="PF01966">
    <property type="entry name" value="HD"/>
    <property type="match status" value="1"/>
</dbReference>
<feature type="domain" description="HD" evidence="9">
    <location>
        <begin position="446"/>
        <end position="562"/>
    </location>
</feature>
<dbReference type="GO" id="GO:0008081">
    <property type="term" value="F:phosphoric diester hydrolase activity"/>
    <property type="evidence" value="ECO:0007669"/>
    <property type="project" value="UniProtKB-UniRule"/>
</dbReference>
<dbReference type="CDD" id="cd04900">
    <property type="entry name" value="ACT_UUR-like_1"/>
    <property type="match status" value="1"/>
</dbReference>
<evidence type="ECO:0000313" key="10">
    <source>
        <dbReference type="EMBL" id="AUN94778.1"/>
    </source>
</evidence>
<dbReference type="Gene3D" id="1.10.3210.10">
    <property type="entry name" value="Hypothetical protein af1432"/>
    <property type="match status" value="1"/>
</dbReference>
<dbReference type="SUPFAM" id="SSF81301">
    <property type="entry name" value="Nucleotidyltransferase"/>
    <property type="match status" value="1"/>
</dbReference>
<dbReference type="PROSITE" id="PS51831">
    <property type="entry name" value="HD"/>
    <property type="match status" value="1"/>
</dbReference>
<dbReference type="InterPro" id="IPR043519">
    <property type="entry name" value="NT_sf"/>
</dbReference>
<gene>
    <name evidence="7" type="primary">glnD</name>
    <name evidence="10" type="ORF">C0099_07430</name>
</gene>
<comment type="caution">
    <text evidence="7">Lacks conserved residue(s) required for the propagation of feature annotation.</text>
</comment>
<reference evidence="10 11" key="1">
    <citation type="submission" date="2018-01" db="EMBL/GenBank/DDBJ databases">
        <authorList>
            <person name="Fu G.-Y."/>
        </authorList>
    </citation>
    <scope>NUCLEOTIDE SEQUENCE [LARGE SCALE GENOMIC DNA]</scope>
    <source>
        <strain evidence="10 11">SY39</strain>
    </source>
</reference>
<feature type="domain" description="ACT" evidence="8">
    <location>
        <begin position="794"/>
        <end position="862"/>
    </location>
</feature>
<keyword evidence="6 7" id="KW-0511">Multifunctional enzyme</keyword>
<dbReference type="PIRSF" id="PIRSF006288">
    <property type="entry name" value="PII_uridyltransf"/>
    <property type="match status" value="1"/>
</dbReference>
<keyword evidence="11" id="KW-1185">Reference proteome</keyword>
<dbReference type="EC" id="3.1.4.-" evidence="7"/>
<dbReference type="GO" id="GO:0008773">
    <property type="term" value="F:[protein-PII] uridylyltransferase activity"/>
    <property type="evidence" value="ECO:0007669"/>
    <property type="project" value="UniProtKB-UniRule"/>
</dbReference>
<comment type="catalytic activity">
    <reaction evidence="7">
        <text>[protein-PII]-L-tyrosine + UTP = [protein-PII]-uridylyl-L-tyrosine + diphosphate</text>
        <dbReference type="Rhea" id="RHEA:13673"/>
        <dbReference type="Rhea" id="RHEA-COMP:12147"/>
        <dbReference type="Rhea" id="RHEA-COMP:12148"/>
        <dbReference type="ChEBI" id="CHEBI:33019"/>
        <dbReference type="ChEBI" id="CHEBI:46398"/>
        <dbReference type="ChEBI" id="CHEBI:46858"/>
        <dbReference type="ChEBI" id="CHEBI:90602"/>
        <dbReference type="EC" id="2.7.7.59"/>
    </reaction>
</comment>
<evidence type="ECO:0000256" key="3">
    <source>
        <dbReference type="ARBA" id="ARBA00022737"/>
    </source>
</evidence>
<keyword evidence="1 7" id="KW-0808">Transferase</keyword>
<dbReference type="SUPFAM" id="SSF55021">
    <property type="entry name" value="ACT-like"/>
    <property type="match status" value="2"/>
</dbReference>
<accession>A0A2I6S6B0</accession>
<dbReference type="EMBL" id="CP025682">
    <property type="protein sequence ID" value="AUN94778.1"/>
    <property type="molecule type" value="Genomic_DNA"/>
</dbReference>